<accession>A0A3E4W8C9</accession>
<evidence type="ECO:0000313" key="8">
    <source>
        <dbReference type="Proteomes" id="UP000285109"/>
    </source>
</evidence>
<reference evidence="6 7" key="1">
    <citation type="submission" date="2018-08" db="EMBL/GenBank/DDBJ databases">
        <title>A genome reference for cultivated species of the human gut microbiota.</title>
        <authorList>
            <person name="Zou Y."/>
            <person name="Xue W."/>
            <person name="Luo G."/>
        </authorList>
    </citation>
    <scope>NUCLEOTIDE SEQUENCE [LARGE SCALE GENOMIC DNA]</scope>
    <source>
        <strain evidence="4 9">AF24-16AC</strain>
        <strain evidence="5 8">AF31-28B-AC</strain>
        <strain evidence="3 6">OM08-14</strain>
        <strain evidence="2 7">TF10-3AC</strain>
    </source>
</reference>
<dbReference type="Proteomes" id="UP000285109">
    <property type="component" value="Unassembled WGS sequence"/>
</dbReference>
<dbReference type="EMBL" id="QRUY01000018">
    <property type="protein sequence ID" value="RGS07013.1"/>
    <property type="molecule type" value="Genomic_DNA"/>
</dbReference>
<organism evidence="3 6">
    <name type="scientific">Phocaeicola plebeius</name>
    <dbReference type="NCBI Taxonomy" id="310297"/>
    <lineage>
        <taxon>Bacteria</taxon>
        <taxon>Pseudomonadati</taxon>
        <taxon>Bacteroidota</taxon>
        <taxon>Bacteroidia</taxon>
        <taxon>Bacteroidales</taxon>
        <taxon>Bacteroidaceae</taxon>
        <taxon>Phocaeicola</taxon>
    </lineage>
</organism>
<evidence type="ECO:0000313" key="2">
    <source>
        <dbReference type="EMBL" id="RGK52594.1"/>
    </source>
</evidence>
<evidence type="ECO:0000313" key="6">
    <source>
        <dbReference type="Proteomes" id="UP000260780"/>
    </source>
</evidence>
<evidence type="ECO:0000313" key="7">
    <source>
        <dbReference type="Proteomes" id="UP000260862"/>
    </source>
</evidence>
<gene>
    <name evidence="4" type="ORF">DWY14_09155</name>
    <name evidence="5" type="ORF">DWZ34_17045</name>
    <name evidence="3" type="ORF">DXC17_10630</name>
    <name evidence="2" type="ORF">DXD04_13440</name>
</gene>
<dbReference type="Proteomes" id="UP000260780">
    <property type="component" value="Unassembled WGS sequence"/>
</dbReference>
<dbReference type="AlphaFoldDB" id="A0A3E4W8C9"/>
<feature type="domain" description="Outer membrane protein beta-barrel" evidence="1">
    <location>
        <begin position="35"/>
        <end position="209"/>
    </location>
</feature>
<sequence>MIKEALFTLIGSGVLAVCELQAQAVTTPMVTLKQPRFNLGVKAGFNSSMFFTDEISINGKELELAQNNYKVGYFAAVFCRFNMKKHHFIQPEFSCNITQGSVSIPSTLANSEILKENALIKKKMTTLDLPILYGYKFIDVHPYGMAFFVGPKVTWVWEKHCSTEFTGFHQQEIKEEQYPFQYSGVVGLAVNVSNIFFDFRYEVGLHNTIRSITYNTDLTEAPHNEGKIKLEQRKNILSFSVGVIF</sequence>
<dbReference type="EMBL" id="QRQK01000056">
    <property type="protein sequence ID" value="RHM91512.1"/>
    <property type="molecule type" value="Genomic_DNA"/>
</dbReference>
<keyword evidence="7" id="KW-1185">Reference proteome</keyword>
<comment type="caution">
    <text evidence="3">The sequence shown here is derived from an EMBL/GenBank/DDBJ whole genome shotgun (WGS) entry which is preliminary data.</text>
</comment>
<evidence type="ECO:0000313" key="5">
    <source>
        <dbReference type="EMBL" id="RHM91512.1"/>
    </source>
</evidence>
<protein>
    <submittedName>
        <fullName evidence="3">PorT family protein</fullName>
    </submittedName>
</protein>
<evidence type="ECO:0000313" key="9">
    <source>
        <dbReference type="Proteomes" id="UP000285750"/>
    </source>
</evidence>
<name>A0A3E4W8C9_9BACT</name>
<dbReference type="Proteomes" id="UP000260862">
    <property type="component" value="Unassembled WGS sequence"/>
</dbReference>
<dbReference type="STRING" id="310297.BHV76_09490"/>
<dbReference type="Proteomes" id="UP000285750">
    <property type="component" value="Unassembled WGS sequence"/>
</dbReference>
<proteinExistence type="predicted"/>
<evidence type="ECO:0000259" key="1">
    <source>
        <dbReference type="Pfam" id="PF13568"/>
    </source>
</evidence>
<dbReference type="EMBL" id="QSQT01000029">
    <property type="protein sequence ID" value="RGK52594.1"/>
    <property type="molecule type" value="Genomic_DNA"/>
</dbReference>
<evidence type="ECO:0000313" key="3">
    <source>
        <dbReference type="EMBL" id="RGM38486.1"/>
    </source>
</evidence>
<dbReference type="Pfam" id="PF13568">
    <property type="entry name" value="OMP_b-brl_2"/>
    <property type="match status" value="1"/>
</dbReference>
<evidence type="ECO:0000313" key="4">
    <source>
        <dbReference type="EMBL" id="RGS07013.1"/>
    </source>
</evidence>
<dbReference type="EMBL" id="QSTF01000028">
    <property type="protein sequence ID" value="RGM38486.1"/>
    <property type="molecule type" value="Genomic_DNA"/>
</dbReference>
<dbReference type="InterPro" id="IPR025665">
    <property type="entry name" value="Beta-barrel_OMP_2"/>
</dbReference>
<dbReference type="RefSeq" id="WP_117673753.1">
    <property type="nucleotide sequence ID" value="NZ_CABOGR010000029.1"/>
</dbReference>